<proteinExistence type="predicted"/>
<accession>A0A1M7AVV3</accession>
<dbReference type="Proteomes" id="UP000184363">
    <property type="component" value="Unassembled WGS sequence"/>
</dbReference>
<evidence type="ECO:0000313" key="2">
    <source>
        <dbReference type="Proteomes" id="UP000184363"/>
    </source>
</evidence>
<gene>
    <name evidence="1" type="ORF">SAMN05443637_13035</name>
</gene>
<reference evidence="1 2" key="1">
    <citation type="submission" date="2016-11" db="EMBL/GenBank/DDBJ databases">
        <authorList>
            <person name="Jaros S."/>
            <person name="Januszkiewicz K."/>
            <person name="Wedrychowicz H."/>
        </authorList>
    </citation>
    <scope>NUCLEOTIDE SEQUENCE [LARGE SCALE GENOMIC DNA]</scope>
    <source>
        <strain evidence="1 2">DSM 43832</strain>
    </source>
</reference>
<organism evidence="1 2">
    <name type="scientific">Pseudonocardia thermophila</name>
    <dbReference type="NCBI Taxonomy" id="1848"/>
    <lineage>
        <taxon>Bacteria</taxon>
        <taxon>Bacillati</taxon>
        <taxon>Actinomycetota</taxon>
        <taxon>Actinomycetes</taxon>
        <taxon>Pseudonocardiales</taxon>
        <taxon>Pseudonocardiaceae</taxon>
        <taxon>Pseudonocardia</taxon>
    </lineage>
</organism>
<dbReference type="EMBL" id="FRAP01000030">
    <property type="protein sequence ID" value="SHL46844.1"/>
    <property type="molecule type" value="Genomic_DNA"/>
</dbReference>
<dbReference type="AlphaFoldDB" id="A0A1M7AVV3"/>
<protein>
    <submittedName>
        <fullName evidence="1">Uncharacterized protein</fullName>
    </submittedName>
</protein>
<dbReference type="STRING" id="1848.SAMN05443637_13035"/>
<keyword evidence="2" id="KW-1185">Reference proteome</keyword>
<sequence length="86" mass="9196">MTTTTDTTVDAGPERSLQDSHHRYNVLGDLIGVLLDQAGIAVTVHTGPSRVGLPTYGLARLAEVLDLAGLIDDTRAVELVERLEQS</sequence>
<dbReference type="RefSeq" id="WP_073460389.1">
    <property type="nucleotide sequence ID" value="NZ_FRAP01000030.1"/>
</dbReference>
<name>A0A1M7AVV3_PSETH</name>
<evidence type="ECO:0000313" key="1">
    <source>
        <dbReference type="EMBL" id="SHL46844.1"/>
    </source>
</evidence>